<organism evidence="2 3">
    <name type="scientific">Chryseosolibacter indicus</name>
    <dbReference type="NCBI Taxonomy" id="2782351"/>
    <lineage>
        <taxon>Bacteria</taxon>
        <taxon>Pseudomonadati</taxon>
        <taxon>Bacteroidota</taxon>
        <taxon>Cytophagia</taxon>
        <taxon>Cytophagales</taxon>
        <taxon>Chryseotaleaceae</taxon>
        <taxon>Chryseosolibacter</taxon>
    </lineage>
</organism>
<protein>
    <submittedName>
        <fullName evidence="2">Nuclear transport factor 2 family protein</fullName>
    </submittedName>
</protein>
<comment type="caution">
    <text evidence="2">The sequence shown here is derived from an EMBL/GenBank/DDBJ whole genome shotgun (WGS) entry which is preliminary data.</text>
</comment>
<dbReference type="Proteomes" id="UP000772618">
    <property type="component" value="Unassembled WGS sequence"/>
</dbReference>
<name>A0ABS5VUF0_9BACT</name>
<gene>
    <name evidence="2" type="ORF">KK060_17305</name>
</gene>
<keyword evidence="3" id="KW-1185">Reference proteome</keyword>
<dbReference type="InterPro" id="IPR032710">
    <property type="entry name" value="NTF2-like_dom_sf"/>
</dbReference>
<evidence type="ECO:0000259" key="1">
    <source>
        <dbReference type="Pfam" id="PF12680"/>
    </source>
</evidence>
<dbReference type="Pfam" id="PF12680">
    <property type="entry name" value="SnoaL_2"/>
    <property type="match status" value="1"/>
</dbReference>
<dbReference type="InterPro" id="IPR037401">
    <property type="entry name" value="SnoaL-like"/>
</dbReference>
<evidence type="ECO:0000313" key="3">
    <source>
        <dbReference type="Proteomes" id="UP000772618"/>
    </source>
</evidence>
<dbReference type="Gene3D" id="3.10.450.50">
    <property type="match status" value="1"/>
</dbReference>
<dbReference type="EMBL" id="JAHESD010000045">
    <property type="protein sequence ID" value="MBT1705054.1"/>
    <property type="molecule type" value="Genomic_DNA"/>
</dbReference>
<dbReference type="SUPFAM" id="SSF54427">
    <property type="entry name" value="NTF2-like"/>
    <property type="match status" value="1"/>
</dbReference>
<accession>A0ABS5VUF0</accession>
<sequence>MAFLQSRGIKFLNTGIAVFIPILLGVSLLTQQDVLGQVAYTSFRGEAEKPSTLTLYKENESLEVVTRFLEAVKEKNHAKAAPLLDSLIEWHQPGDNRYSGVKKNANEVFVMFKGFIETSANSLQLSDVKTIAVNGNSVACLLHWNAVTPHGARLDVDNIDVYTVAGGKITRCIVYSTDLEQENKFWWK</sequence>
<proteinExistence type="predicted"/>
<evidence type="ECO:0000313" key="2">
    <source>
        <dbReference type="EMBL" id="MBT1705054.1"/>
    </source>
</evidence>
<reference evidence="2 3" key="1">
    <citation type="submission" date="2021-05" db="EMBL/GenBank/DDBJ databases">
        <title>A Polyphasic approach of four new species of the genus Ohtaekwangia: Ohtaekwangia histidinii sp. nov., Ohtaekwangia cretensis sp. nov., Ohtaekwangia indiensis sp. nov., Ohtaekwangia reichenbachii sp. nov. from diverse environment.</title>
        <authorList>
            <person name="Octaviana S."/>
        </authorList>
    </citation>
    <scope>NUCLEOTIDE SEQUENCE [LARGE SCALE GENOMIC DNA]</scope>
    <source>
        <strain evidence="2 3">PWU20</strain>
    </source>
</reference>
<feature type="domain" description="SnoaL-like" evidence="1">
    <location>
        <begin position="65"/>
        <end position="171"/>
    </location>
</feature>